<name>A0A445EBH9_ARAHY</name>
<dbReference type="Proteomes" id="UP000289738">
    <property type="component" value="Chromosome A02"/>
</dbReference>
<dbReference type="PANTHER" id="PTHR31973:SF187">
    <property type="entry name" value="MUTATOR TRANSPOSASE MUDRA PROTEIN"/>
    <property type="match status" value="1"/>
</dbReference>
<dbReference type="InterPro" id="IPR018289">
    <property type="entry name" value="MULE_transposase_dom"/>
</dbReference>
<evidence type="ECO:0000313" key="2">
    <source>
        <dbReference type="EMBL" id="RYR72886.1"/>
    </source>
</evidence>
<keyword evidence="3" id="KW-1185">Reference proteome</keyword>
<feature type="domain" description="MULE transposase" evidence="1">
    <location>
        <begin position="138"/>
        <end position="186"/>
    </location>
</feature>
<protein>
    <recommendedName>
        <fullName evidence="1">MULE transposase domain-containing protein</fullName>
    </recommendedName>
</protein>
<organism evidence="2 3">
    <name type="scientific">Arachis hypogaea</name>
    <name type="common">Peanut</name>
    <dbReference type="NCBI Taxonomy" id="3818"/>
    <lineage>
        <taxon>Eukaryota</taxon>
        <taxon>Viridiplantae</taxon>
        <taxon>Streptophyta</taxon>
        <taxon>Embryophyta</taxon>
        <taxon>Tracheophyta</taxon>
        <taxon>Spermatophyta</taxon>
        <taxon>Magnoliopsida</taxon>
        <taxon>eudicotyledons</taxon>
        <taxon>Gunneridae</taxon>
        <taxon>Pentapetalae</taxon>
        <taxon>rosids</taxon>
        <taxon>fabids</taxon>
        <taxon>Fabales</taxon>
        <taxon>Fabaceae</taxon>
        <taxon>Papilionoideae</taxon>
        <taxon>50 kb inversion clade</taxon>
        <taxon>dalbergioids sensu lato</taxon>
        <taxon>Dalbergieae</taxon>
        <taxon>Pterocarpus clade</taxon>
        <taxon>Arachis</taxon>
    </lineage>
</organism>
<gene>
    <name evidence="2" type="ORF">Ahy_A02g007113</name>
</gene>
<evidence type="ECO:0000313" key="3">
    <source>
        <dbReference type="Proteomes" id="UP000289738"/>
    </source>
</evidence>
<accession>A0A445EBH9</accession>
<evidence type="ECO:0000259" key="1">
    <source>
        <dbReference type="Pfam" id="PF10551"/>
    </source>
</evidence>
<dbReference type="STRING" id="3818.A0A445EBH9"/>
<dbReference type="EMBL" id="SDMP01000002">
    <property type="protein sequence ID" value="RYR72886.1"/>
    <property type="molecule type" value="Genomic_DNA"/>
</dbReference>
<comment type="caution">
    <text evidence="2">The sequence shown here is derived from an EMBL/GenBank/DDBJ whole genome shotgun (WGS) entry which is preliminary data.</text>
</comment>
<sequence length="199" mass="22717">MCFQVKTYVKEHTCGRNLTSNMASRSWVTSKLVKRLVTQPQLSPKEALEHMKEDYNVHIHYKIISRALKAAREEVIGNEKEQFGKVRDYLSKLHRSNPASTDIVDVIPQPESPPVFDKLYISLDACKRGFKVGCRPLIGLDGCHLKGYFGSHFLSVVAQEANNHFFVIAYTVVDSECAEIWRWFLTLFQEDLGSCTEFG</sequence>
<reference evidence="2 3" key="1">
    <citation type="submission" date="2019-01" db="EMBL/GenBank/DDBJ databases">
        <title>Sequencing of cultivated peanut Arachis hypogaea provides insights into genome evolution and oil improvement.</title>
        <authorList>
            <person name="Chen X."/>
        </authorList>
    </citation>
    <scope>NUCLEOTIDE SEQUENCE [LARGE SCALE GENOMIC DNA]</scope>
    <source>
        <strain evidence="3">cv. Fuhuasheng</strain>
        <tissue evidence="2">Leaves</tissue>
    </source>
</reference>
<dbReference type="Pfam" id="PF10551">
    <property type="entry name" value="MULE"/>
    <property type="match status" value="1"/>
</dbReference>
<proteinExistence type="predicted"/>
<dbReference type="PANTHER" id="PTHR31973">
    <property type="entry name" value="POLYPROTEIN, PUTATIVE-RELATED"/>
    <property type="match status" value="1"/>
</dbReference>
<dbReference type="AlphaFoldDB" id="A0A445EBH9"/>